<name>A0A9P4TY28_9PEZI</name>
<evidence type="ECO:0000256" key="1">
    <source>
        <dbReference type="SAM" id="MobiDB-lite"/>
    </source>
</evidence>
<accession>A0A9P4TY28</accession>
<dbReference type="EMBL" id="MU007047">
    <property type="protein sequence ID" value="KAF2429457.1"/>
    <property type="molecule type" value="Genomic_DNA"/>
</dbReference>
<dbReference type="GO" id="GO:0000500">
    <property type="term" value="C:RNA polymerase I upstream activating factor complex"/>
    <property type="evidence" value="ECO:0007669"/>
    <property type="project" value="InterPro"/>
</dbReference>
<dbReference type="PANTHER" id="PTHR28079">
    <property type="entry name" value="RNA POLYMERASE I-SPECIFIC TRANSCRIPTION INITIATION FACTOR RRN5"/>
    <property type="match status" value="1"/>
</dbReference>
<reference evidence="2" key="1">
    <citation type="journal article" date="2020" name="Stud. Mycol.">
        <title>101 Dothideomycetes genomes: a test case for predicting lifestyles and emergence of pathogens.</title>
        <authorList>
            <person name="Haridas S."/>
            <person name="Albert R."/>
            <person name="Binder M."/>
            <person name="Bloem J."/>
            <person name="Labutti K."/>
            <person name="Salamov A."/>
            <person name="Andreopoulos B."/>
            <person name="Baker S."/>
            <person name="Barry K."/>
            <person name="Bills G."/>
            <person name="Bluhm B."/>
            <person name="Cannon C."/>
            <person name="Castanera R."/>
            <person name="Culley D."/>
            <person name="Daum C."/>
            <person name="Ezra D."/>
            <person name="Gonzalez J."/>
            <person name="Henrissat B."/>
            <person name="Kuo A."/>
            <person name="Liang C."/>
            <person name="Lipzen A."/>
            <person name="Lutzoni F."/>
            <person name="Magnuson J."/>
            <person name="Mondo S."/>
            <person name="Nolan M."/>
            <person name="Ohm R."/>
            <person name="Pangilinan J."/>
            <person name="Park H.-J."/>
            <person name="Ramirez L."/>
            <person name="Alfaro M."/>
            <person name="Sun H."/>
            <person name="Tritt A."/>
            <person name="Yoshinaga Y."/>
            <person name="Zwiers L.-H."/>
            <person name="Turgeon B."/>
            <person name="Goodwin S."/>
            <person name="Spatafora J."/>
            <person name="Crous P."/>
            <person name="Grigoriev I."/>
        </authorList>
    </citation>
    <scope>NUCLEOTIDE SEQUENCE</scope>
    <source>
        <strain evidence="2">CBS 130266</strain>
    </source>
</reference>
<dbReference type="PANTHER" id="PTHR28079:SF1">
    <property type="entry name" value="RNA POLYMERASE I-SPECIFIC TRANSCRIPTION INITIATION FACTOR RRN5"/>
    <property type="match status" value="1"/>
</dbReference>
<feature type="compositionally biased region" description="Polar residues" evidence="1">
    <location>
        <begin position="33"/>
        <end position="43"/>
    </location>
</feature>
<organism evidence="2 3">
    <name type="scientific">Tothia fuscella</name>
    <dbReference type="NCBI Taxonomy" id="1048955"/>
    <lineage>
        <taxon>Eukaryota</taxon>
        <taxon>Fungi</taxon>
        <taxon>Dikarya</taxon>
        <taxon>Ascomycota</taxon>
        <taxon>Pezizomycotina</taxon>
        <taxon>Dothideomycetes</taxon>
        <taxon>Pleosporomycetidae</taxon>
        <taxon>Venturiales</taxon>
        <taxon>Cylindrosympodiaceae</taxon>
        <taxon>Tothia</taxon>
    </lineage>
</organism>
<dbReference type="Proteomes" id="UP000800235">
    <property type="component" value="Unassembled WGS sequence"/>
</dbReference>
<dbReference type="InterPro" id="IPR039601">
    <property type="entry name" value="Rrn5"/>
</dbReference>
<protein>
    <submittedName>
        <fullName evidence="2">Uncharacterized protein</fullName>
    </submittedName>
</protein>
<feature type="region of interest" description="Disordered" evidence="1">
    <location>
        <begin position="578"/>
        <end position="637"/>
    </location>
</feature>
<dbReference type="AlphaFoldDB" id="A0A9P4TY28"/>
<dbReference type="GO" id="GO:0001181">
    <property type="term" value="F:RNA polymerase I general transcription initiation factor activity"/>
    <property type="evidence" value="ECO:0007669"/>
    <property type="project" value="TreeGrafter"/>
</dbReference>
<feature type="region of interest" description="Disordered" evidence="1">
    <location>
        <begin position="231"/>
        <end position="257"/>
    </location>
</feature>
<feature type="compositionally biased region" description="Polar residues" evidence="1">
    <location>
        <begin position="428"/>
        <end position="437"/>
    </location>
</feature>
<evidence type="ECO:0000313" key="3">
    <source>
        <dbReference type="Proteomes" id="UP000800235"/>
    </source>
</evidence>
<dbReference type="OrthoDB" id="2240312at2759"/>
<feature type="compositionally biased region" description="Basic and acidic residues" evidence="1">
    <location>
        <begin position="596"/>
        <end position="608"/>
    </location>
</feature>
<comment type="caution">
    <text evidence="2">The sequence shown here is derived from an EMBL/GenBank/DDBJ whole genome shotgun (WGS) entry which is preliminary data.</text>
</comment>
<feature type="region of interest" description="Disordered" evidence="1">
    <location>
        <begin position="417"/>
        <end position="450"/>
    </location>
</feature>
<evidence type="ECO:0000313" key="2">
    <source>
        <dbReference type="EMBL" id="KAF2429457.1"/>
    </source>
</evidence>
<feature type="region of interest" description="Disordered" evidence="1">
    <location>
        <begin position="1"/>
        <end position="43"/>
    </location>
</feature>
<dbReference type="GO" id="GO:0006361">
    <property type="term" value="P:transcription initiation at RNA polymerase I promoter"/>
    <property type="evidence" value="ECO:0007669"/>
    <property type="project" value="TreeGrafter"/>
</dbReference>
<keyword evidence="3" id="KW-1185">Reference proteome</keyword>
<dbReference type="GO" id="GO:0000182">
    <property type="term" value="F:rDNA binding"/>
    <property type="evidence" value="ECO:0007669"/>
    <property type="project" value="TreeGrafter"/>
</dbReference>
<feature type="compositionally biased region" description="Acidic residues" evidence="1">
    <location>
        <begin position="441"/>
        <end position="450"/>
    </location>
</feature>
<sequence length="637" mass="71129">MDTESIESEESLTRLTASAGEQVSKRKRRASSPIRNDSDSGFPTTIVASATSASIRTHYRAVKRKLRGQYNDEYRQLLNSSIQNANNYYTDYTTVKKSLVDFEDAHIGMTLWTKDQKHALFNAIERYGRDNLPQITAGTKKSEPEVLDYLHILRDGLSEYAAVQDGSLTSLIGDIPAAVELSEECCKALERSGEALAWHQESWEVQHEKEKHGDYWLLDREVASGVDRAFSNDDFEDESRDMSNDDADLKSTSLTAGSVSGGSKSSLILDAIPAAKLLNLSMFLELSACVFMTSTDPEYDWRTCDGSIPQKSTDEETGDPHQGPSILNTAFGDFHRLAISLTRRLAHVAISQATARLRATDSLRRNRSQQPAIQRRDVLNAVRILGFKEDSVRYWATLPRRSKHRWVYNRNSQRAQKRVVTRQEAETRLSTPLNQIRPTEEGGEVEDQDHEAADMEADTEMEITVDEVIEDGVNETSDEATEDESIPFEHTHVGRDTFSTDTIQPDGDYDLYLEQLDANRSMKEERALWTMLGREPPSSLDLESVHVLSPPETLPSIAHGGPHENWRDWTEPSAAWEILVPASESEDASSGGTSEDLDRSNGIFHDERPDTDDDRGGFADSADGDGSELSSNSSKSV</sequence>
<dbReference type="GO" id="GO:0042790">
    <property type="term" value="P:nucleolar large rRNA transcription by RNA polymerase I"/>
    <property type="evidence" value="ECO:0007669"/>
    <property type="project" value="InterPro"/>
</dbReference>
<feature type="compositionally biased region" description="Basic and acidic residues" evidence="1">
    <location>
        <begin position="240"/>
        <end position="249"/>
    </location>
</feature>
<feature type="compositionally biased region" description="Polar residues" evidence="1">
    <location>
        <begin position="628"/>
        <end position="637"/>
    </location>
</feature>
<gene>
    <name evidence="2" type="ORF">EJ08DRAFT_279812</name>
</gene>
<proteinExistence type="predicted"/>
<feature type="compositionally biased region" description="Acidic residues" evidence="1">
    <location>
        <begin position="1"/>
        <end position="10"/>
    </location>
</feature>